<evidence type="ECO:0000313" key="7">
    <source>
        <dbReference type="Proteomes" id="UP000278823"/>
    </source>
</evidence>
<keyword evidence="7" id="KW-1185">Reference proteome</keyword>
<accession>A0A3S0SML4</accession>
<proteinExistence type="inferred from homology"/>
<reference evidence="7" key="1">
    <citation type="submission" date="2018-11" db="EMBL/GenBank/DDBJ databases">
        <title>Rhizobium chutanense sp. nov., isolated from root nodules of Phaseolus vulgaris in China.</title>
        <authorList>
            <person name="Huo Y."/>
        </authorList>
    </citation>
    <scope>NUCLEOTIDE SEQUENCE [LARGE SCALE GENOMIC DNA]</scope>
    <source>
        <strain evidence="7">CCBAU 65647</strain>
    </source>
</reference>
<dbReference type="EMBL" id="RJTH01000011">
    <property type="protein sequence ID" value="RUM21976.1"/>
    <property type="molecule type" value="Genomic_DNA"/>
</dbReference>
<dbReference type="NCBIfam" id="NF002951">
    <property type="entry name" value="PRK03606.2-2"/>
    <property type="match status" value="1"/>
</dbReference>
<dbReference type="Pfam" id="PF04115">
    <property type="entry name" value="Ureidogly_lyase"/>
    <property type="match status" value="1"/>
</dbReference>
<dbReference type="AlphaFoldDB" id="A0A3S0SML4"/>
<dbReference type="Proteomes" id="UP000278823">
    <property type="component" value="Unassembled WGS sequence"/>
</dbReference>
<dbReference type="InterPro" id="IPR024060">
    <property type="entry name" value="Ureidoglycolate_lyase_dom_sf"/>
</dbReference>
<name>A0A3S0SML4_9HYPH</name>
<comment type="function">
    <text evidence="5">Catalyzes the catabolism of the allantoin degradation intermediate (S)-ureidoglycolate, generating urea and glyoxylate. Involved in the utilization of allantoin as nitrogen source.</text>
</comment>
<gene>
    <name evidence="5" type="primary">allA</name>
    <name evidence="6" type="ORF">EFQ99_25970</name>
</gene>
<comment type="subunit">
    <text evidence="1 5">Homodimer.</text>
</comment>
<comment type="cofactor">
    <cofactor evidence="5">
        <name>Ni(2+)</name>
        <dbReference type="ChEBI" id="CHEBI:49786"/>
    </cofactor>
</comment>
<dbReference type="EC" id="4.3.2.3" evidence="5"/>
<evidence type="ECO:0000256" key="2">
    <source>
        <dbReference type="ARBA" id="ARBA00022631"/>
    </source>
</evidence>
<dbReference type="HAMAP" id="MF_00616">
    <property type="entry name" value="Ureidogly_lyase"/>
    <property type="match status" value="1"/>
</dbReference>
<evidence type="ECO:0000313" key="6">
    <source>
        <dbReference type="EMBL" id="RUM21976.1"/>
    </source>
</evidence>
<dbReference type="InterPro" id="IPR047233">
    <property type="entry name" value="UAH_cupin"/>
</dbReference>
<dbReference type="OrthoDB" id="9804602at2"/>
<dbReference type="Gene3D" id="2.60.120.480">
    <property type="entry name" value="Ureidoglycolate hydrolase"/>
    <property type="match status" value="1"/>
</dbReference>
<dbReference type="GO" id="GO:0000256">
    <property type="term" value="P:allantoin catabolic process"/>
    <property type="evidence" value="ECO:0007669"/>
    <property type="project" value="UniProtKB-UniRule"/>
</dbReference>
<dbReference type="PANTHER" id="PTHR21221">
    <property type="entry name" value="UREIDOGLYCOLATE HYDROLASE"/>
    <property type="match status" value="1"/>
</dbReference>
<dbReference type="InterPro" id="IPR011051">
    <property type="entry name" value="RmlC_Cupin_sf"/>
</dbReference>
<dbReference type="GO" id="GO:0006145">
    <property type="term" value="P:purine nucleobase catabolic process"/>
    <property type="evidence" value="ECO:0007669"/>
    <property type="project" value="UniProtKB-UniRule"/>
</dbReference>
<dbReference type="CDD" id="cd20298">
    <property type="entry name" value="cupin_UAH"/>
    <property type="match status" value="1"/>
</dbReference>
<keyword evidence="2 5" id="KW-0659">Purine metabolism</keyword>
<dbReference type="PIRSF" id="PIRSF017306">
    <property type="entry name" value="Ureidogly_hydro"/>
    <property type="match status" value="1"/>
</dbReference>
<dbReference type="NCBIfam" id="NF009932">
    <property type="entry name" value="PRK13395.1"/>
    <property type="match status" value="1"/>
</dbReference>
<organism evidence="6 7">
    <name type="scientific">Rhizobium vallis</name>
    <dbReference type="NCBI Taxonomy" id="634290"/>
    <lineage>
        <taxon>Bacteria</taxon>
        <taxon>Pseudomonadati</taxon>
        <taxon>Pseudomonadota</taxon>
        <taxon>Alphaproteobacteria</taxon>
        <taxon>Hyphomicrobiales</taxon>
        <taxon>Rhizobiaceae</taxon>
        <taxon>Rhizobium/Agrobacterium group</taxon>
        <taxon>Rhizobium</taxon>
    </lineage>
</organism>
<dbReference type="InterPro" id="IPR007247">
    <property type="entry name" value="Ureidogly_lyase"/>
</dbReference>
<dbReference type="SUPFAM" id="SSF51182">
    <property type="entry name" value="RmlC-like cupins"/>
    <property type="match status" value="1"/>
</dbReference>
<keyword evidence="3 5" id="KW-0456">Lyase</keyword>
<comment type="similarity">
    <text evidence="5">Belongs to the ureidoglycolate lyase family.</text>
</comment>
<dbReference type="GO" id="GO:0050385">
    <property type="term" value="F:ureidoglycolate lyase activity"/>
    <property type="evidence" value="ECO:0007669"/>
    <property type="project" value="UniProtKB-UniRule"/>
</dbReference>
<comment type="pathway">
    <text evidence="5">Nitrogen metabolism; (S)-allantoin degradation.</text>
</comment>
<sequence>MSEYLDIRPLTKAAFASFGEVIEADPASMRLINGGTTERFHALAVAEATGEGARVIINLFRGQPRSFPYAVDMMERHPFGSQSFSPVSGRPFLVIVSEDENGRPGRPQVFLARGDQGVNYGRNVWHHPLMALGQASDFLVVDRDGPDNNLEEFFFETPFIIKEPAL</sequence>
<dbReference type="InterPro" id="IPR023525">
    <property type="entry name" value="Ureidogly_lyase_bac"/>
</dbReference>
<evidence type="ECO:0000256" key="1">
    <source>
        <dbReference type="ARBA" id="ARBA00011738"/>
    </source>
</evidence>
<dbReference type="PANTHER" id="PTHR21221:SF1">
    <property type="entry name" value="UREIDOGLYCOLATE LYASE"/>
    <property type="match status" value="1"/>
</dbReference>
<comment type="caution">
    <text evidence="6">The sequence shown here is derived from an EMBL/GenBank/DDBJ whole genome shotgun (WGS) entry which is preliminary data.</text>
</comment>
<evidence type="ECO:0000256" key="5">
    <source>
        <dbReference type="HAMAP-Rule" id="MF_00616"/>
    </source>
</evidence>
<dbReference type="GO" id="GO:0004848">
    <property type="term" value="F:ureidoglycolate hydrolase activity"/>
    <property type="evidence" value="ECO:0007669"/>
    <property type="project" value="InterPro"/>
</dbReference>
<evidence type="ECO:0000256" key="4">
    <source>
        <dbReference type="ARBA" id="ARBA00047684"/>
    </source>
</evidence>
<dbReference type="UniPathway" id="UPA00395"/>
<dbReference type="RefSeq" id="WP_126924077.1">
    <property type="nucleotide sequence ID" value="NZ_ML133696.1"/>
</dbReference>
<evidence type="ECO:0000256" key="3">
    <source>
        <dbReference type="ARBA" id="ARBA00023239"/>
    </source>
</evidence>
<comment type="catalytic activity">
    <reaction evidence="4 5">
        <text>(S)-ureidoglycolate = urea + glyoxylate</text>
        <dbReference type="Rhea" id="RHEA:11304"/>
        <dbReference type="ChEBI" id="CHEBI:16199"/>
        <dbReference type="ChEBI" id="CHEBI:36655"/>
        <dbReference type="ChEBI" id="CHEBI:57296"/>
        <dbReference type="EC" id="4.3.2.3"/>
    </reaction>
</comment>
<protein>
    <recommendedName>
        <fullName evidence="5">Ureidoglycolate lyase</fullName>
        <ecNumber evidence="5">4.3.2.3</ecNumber>
    </recommendedName>
    <alternativeName>
        <fullName evidence="5">Ureidoglycolatase</fullName>
    </alternativeName>
</protein>